<dbReference type="Gene3D" id="2.60.40.10">
    <property type="entry name" value="Immunoglobulins"/>
    <property type="match status" value="4"/>
</dbReference>
<dbReference type="EMBL" id="SWBP01000002">
    <property type="protein sequence ID" value="TKB99007.1"/>
    <property type="molecule type" value="Genomic_DNA"/>
</dbReference>
<dbReference type="NCBIfam" id="TIGR04131">
    <property type="entry name" value="Bac_Flav_CTERM"/>
    <property type="match status" value="1"/>
</dbReference>
<dbReference type="PANTHER" id="PTHR46534:SF1">
    <property type="entry name" value="IGGFC-BINDING PROTEIN N-TERMINAL DOMAIN-CONTAINING PROTEIN"/>
    <property type="match status" value="1"/>
</dbReference>
<evidence type="ECO:0000313" key="4">
    <source>
        <dbReference type="Proteomes" id="UP000308181"/>
    </source>
</evidence>
<dbReference type="OrthoDB" id="7794186at2"/>
<organism evidence="3 4">
    <name type="scientific">Pedobacter cryophilus</name>
    <dbReference type="NCBI Taxonomy" id="2571271"/>
    <lineage>
        <taxon>Bacteria</taxon>
        <taxon>Pseudomonadati</taxon>
        <taxon>Bacteroidota</taxon>
        <taxon>Sphingobacteriia</taxon>
        <taxon>Sphingobacteriales</taxon>
        <taxon>Sphingobacteriaceae</taxon>
        <taxon>Pedobacter</taxon>
    </lineage>
</organism>
<dbReference type="SUPFAM" id="SSF49299">
    <property type="entry name" value="PKD domain"/>
    <property type="match status" value="3"/>
</dbReference>
<protein>
    <submittedName>
        <fullName evidence="3">PKD domain-containing protein</fullName>
    </submittedName>
</protein>
<proteinExistence type="predicted"/>
<dbReference type="InterPro" id="IPR035986">
    <property type="entry name" value="PKD_dom_sf"/>
</dbReference>
<dbReference type="Pfam" id="PF18911">
    <property type="entry name" value="PKD_4"/>
    <property type="match status" value="3"/>
</dbReference>
<comment type="caution">
    <text evidence="3">The sequence shown here is derived from an EMBL/GenBank/DDBJ whole genome shotgun (WGS) entry which is preliminary data.</text>
</comment>
<reference evidence="3 4" key="1">
    <citation type="submission" date="2019-04" db="EMBL/GenBank/DDBJ databases">
        <title>Pedobacter sp. AR-3-17 sp. nov., isolated from Arctic soil.</title>
        <authorList>
            <person name="Dahal R.H."/>
            <person name="Kim D.-U."/>
        </authorList>
    </citation>
    <scope>NUCLEOTIDE SEQUENCE [LARGE SCALE GENOMIC DNA]</scope>
    <source>
        <strain evidence="3 4">AR-3-17</strain>
    </source>
</reference>
<dbReference type="AlphaFoldDB" id="A0A4U1C1Y2"/>
<dbReference type="PANTHER" id="PTHR46534">
    <property type="entry name" value="IGGFC_BINDING DOMAIN-CONTAINING PROTEIN"/>
    <property type="match status" value="1"/>
</dbReference>
<evidence type="ECO:0000256" key="1">
    <source>
        <dbReference type="SAM" id="SignalP"/>
    </source>
</evidence>
<keyword evidence="4" id="KW-1185">Reference proteome</keyword>
<dbReference type="Pfam" id="PF17517">
    <property type="entry name" value="IgGFc_binding"/>
    <property type="match status" value="1"/>
</dbReference>
<gene>
    <name evidence="3" type="ORF">FA046_07800</name>
</gene>
<dbReference type="InterPro" id="IPR000601">
    <property type="entry name" value="PKD_dom"/>
</dbReference>
<dbReference type="PROSITE" id="PS50093">
    <property type="entry name" value="PKD"/>
    <property type="match status" value="3"/>
</dbReference>
<dbReference type="Pfam" id="PF13585">
    <property type="entry name" value="CHU_C"/>
    <property type="match status" value="1"/>
</dbReference>
<dbReference type="InterPro" id="IPR013783">
    <property type="entry name" value="Ig-like_fold"/>
</dbReference>
<dbReference type="CDD" id="cd00146">
    <property type="entry name" value="PKD"/>
    <property type="match status" value="3"/>
</dbReference>
<dbReference type="InterPro" id="IPR022409">
    <property type="entry name" value="PKD/Chitinase_dom"/>
</dbReference>
<feature type="domain" description="PKD" evidence="2">
    <location>
        <begin position="689"/>
        <end position="738"/>
    </location>
</feature>
<feature type="domain" description="PKD" evidence="2">
    <location>
        <begin position="757"/>
        <end position="824"/>
    </location>
</feature>
<name>A0A4U1C1Y2_9SPHI</name>
<dbReference type="InterPro" id="IPR026341">
    <property type="entry name" value="T9SS_type_B"/>
</dbReference>
<evidence type="ECO:0000259" key="2">
    <source>
        <dbReference type="PROSITE" id="PS50093"/>
    </source>
</evidence>
<keyword evidence="1" id="KW-0732">Signal</keyword>
<evidence type="ECO:0000313" key="3">
    <source>
        <dbReference type="EMBL" id="TKB99007.1"/>
    </source>
</evidence>
<feature type="chain" id="PRO_5020615371" evidence="1">
    <location>
        <begin position="21"/>
        <end position="1173"/>
    </location>
</feature>
<dbReference type="InterPro" id="IPR035234">
    <property type="entry name" value="IgGFc-bd_N"/>
</dbReference>
<dbReference type="SMART" id="SM00089">
    <property type="entry name" value="PKD"/>
    <property type="match status" value="4"/>
</dbReference>
<feature type="signal peptide" evidence="1">
    <location>
        <begin position="1"/>
        <end position="20"/>
    </location>
</feature>
<dbReference type="RefSeq" id="WP_136825819.1">
    <property type="nucleotide sequence ID" value="NZ_SWBP01000002.1"/>
</dbReference>
<accession>A0A4U1C1Y2</accession>
<sequence>MKCIATFLLFFLISFIRVNAQNISNEGTEFWLCFPSHVPAQGQGNSIASLSVFVTSKDNTSGVVTCGTFSQSFTVLANTVTEVVVSRAASYINDGTGISTNKGIKVTIDNGKPKAVVYAHVFAGARSAATLVLPVLALGQKYYGMSFDQNDTRNIGNSQLNIVCVEPNTVLNITPRISGVPQPTIRVTLVNVGDVYQYQNENDITGTYVEVDASSSSCKRFAAFSGSSAVAILAPGCTPPGSATNTGQNASYDPLFQQLYPLESWGTSFPLIPFSERNTGSIFRVMASENNTIINIAGVTRTINAGEFYQSPPITSVSLITANKPVTVAQFALTQYCADSRNRTNGSIPSDPDMVIVNPLEYSIKNVTMYSSDKLVIRDQFLNVMIPNAGVASFKINGQVSSNIFSAVPGNTNYSYAQIDLNRIGGTNFNLTSDVGFNAMAYGFGDFESYAYSAGTNLASSVFINAVRPETNEIITNACRDEVFDFRLVLPYISNKLVWTLDVGETPIVQNNLTPVQITINGKVLFEYRLPVNKIYSVTGIKKIKVISTIPPGASGCPSGDETLNFDFEVYDPPPNTSFLAKNSACINNPVQYNLNESSGGRPIISYFWDFGDGSTSTEKNPIHTFTTTGIKSVSLFVKNDVACVSNVFTLPIEILNQPQANFLIEDLSCSQQPIKFTDQSDLAQSTAMSYLWDFGDGTTSAEQNPVHAYSTSGNYVVSLTVKTSADCEVTITKSKIINGAPTIDFDDPASCVTDLVTFTVKNKSADVASFDWDFGDAVNDVSQRNKENPSHKYNNAGFYNVKLTVTSVNGCTTEVIKSITISAANPKAQFAVLDNNNLCSNVPVKFKDLSSISFGNITKLEWIFNYSATAINQKLVVNNPVPQDTYEFKYPASKDNLNYQVTLRAYSGNLCFQDFGPVTVTVKGSPDVNFAPLPNVCLNINKFKFTEASELTGIAGSGFYTGTGITDDGFFDPLLSGAGTFEISYIFNANNGCTDIKKQNITVYELPVIVTGTEELVILTGGQITLNAEATGNGLTYKWLPADGLSRDDILNPIASPQETTLYTLTVTSADGCIVIARVNVNVADFPDIPNTFTPNNDAVNDTWNIKYLDTYVNAKVSIFNRFGNEVFSSNGYPIPWDGKLKGKDVPVGVYYYVIDPRNGNDKFSGSVTVIR</sequence>
<dbReference type="Proteomes" id="UP000308181">
    <property type="component" value="Unassembled WGS sequence"/>
</dbReference>
<feature type="domain" description="PKD" evidence="2">
    <location>
        <begin position="595"/>
        <end position="643"/>
    </location>
</feature>